<evidence type="ECO:0000313" key="1">
    <source>
        <dbReference type="EMBL" id="KAF3506027.1"/>
    </source>
</evidence>
<organism evidence="1 2">
    <name type="scientific">Brassica cretica</name>
    <name type="common">Mustard</name>
    <dbReference type="NCBI Taxonomy" id="69181"/>
    <lineage>
        <taxon>Eukaryota</taxon>
        <taxon>Viridiplantae</taxon>
        <taxon>Streptophyta</taxon>
        <taxon>Embryophyta</taxon>
        <taxon>Tracheophyta</taxon>
        <taxon>Spermatophyta</taxon>
        <taxon>Magnoliopsida</taxon>
        <taxon>eudicotyledons</taxon>
        <taxon>Gunneridae</taxon>
        <taxon>Pentapetalae</taxon>
        <taxon>rosids</taxon>
        <taxon>malvids</taxon>
        <taxon>Brassicales</taxon>
        <taxon>Brassicaceae</taxon>
        <taxon>Brassiceae</taxon>
        <taxon>Brassica</taxon>
    </lineage>
</organism>
<protein>
    <submittedName>
        <fullName evidence="1">Uncharacterized protein</fullName>
    </submittedName>
</protein>
<proteinExistence type="predicted"/>
<evidence type="ECO:0000313" key="2">
    <source>
        <dbReference type="Proteomes" id="UP000712600"/>
    </source>
</evidence>
<dbReference type="EMBL" id="QGKX02001521">
    <property type="protein sequence ID" value="KAF3506027.1"/>
    <property type="molecule type" value="Genomic_DNA"/>
</dbReference>
<name>A0A8S9NYD2_BRACR</name>
<dbReference type="Proteomes" id="UP000712600">
    <property type="component" value="Unassembled WGS sequence"/>
</dbReference>
<gene>
    <name evidence="1" type="ORF">F2Q69_00006787</name>
</gene>
<accession>A0A8S9NYD2</accession>
<dbReference type="AlphaFoldDB" id="A0A8S9NYD2"/>
<reference evidence="1" key="1">
    <citation type="submission" date="2019-12" db="EMBL/GenBank/DDBJ databases">
        <title>Genome sequencing and annotation of Brassica cretica.</title>
        <authorList>
            <person name="Studholme D.J."/>
            <person name="Sarris P."/>
        </authorList>
    </citation>
    <scope>NUCLEOTIDE SEQUENCE</scope>
    <source>
        <strain evidence="1">PFS-109/04</strain>
        <tissue evidence="1">Leaf</tissue>
    </source>
</reference>
<comment type="caution">
    <text evidence="1">The sequence shown here is derived from an EMBL/GenBank/DDBJ whole genome shotgun (WGS) entry which is preliminary data.</text>
</comment>
<sequence>MKQEQVHSNPKGGNCKDRMKTARSFQLGHPPNWTVRSSSAIRRAGLVQLGHPPNWTDPAGRMAELVACSIQLGHPLNWSRVRSCSAIGRVELVQLGGWPSRSGGRSCSAIRRVGRLLSGVELDGRWTSWNKRGRKEYLLVTFTQNSPDGCS</sequence>